<proteinExistence type="predicted"/>
<dbReference type="Gene3D" id="3.40.50.150">
    <property type="entry name" value="Vaccinia Virus protein VP39"/>
    <property type="match status" value="1"/>
</dbReference>
<evidence type="ECO:0000313" key="1">
    <source>
        <dbReference type="EMBL" id="QHT83523.1"/>
    </source>
</evidence>
<sequence length="208" mass="24433">MENNSKEKFNKTFTAIYEDKIWNELKNYTTNSGYGSDLNYNINTFIPFLKDFIIKNNIRSVSDLGCGDFVCGPHIYDDLELKYYGYDTYSKIIENNNSINKDSKYSFTQLDIFNEWENIIPTDLCIIKDVLQHWRLADIYTFLDNIMISKKFKYIIICNCCDQIKDNPDLLITGGFRPLSAMFFPLKRYSAKIILKYNTKEVSLITCH</sequence>
<name>A0A6C0HUI4_9ZZZZ</name>
<accession>A0A6C0HUI4</accession>
<dbReference type="AlphaFoldDB" id="A0A6C0HUI4"/>
<protein>
    <recommendedName>
        <fullName evidence="2">Methyltransferase domain-containing protein</fullName>
    </recommendedName>
</protein>
<reference evidence="1" key="1">
    <citation type="journal article" date="2020" name="Nature">
        <title>Giant virus diversity and host interactions through global metagenomics.</title>
        <authorList>
            <person name="Schulz F."/>
            <person name="Roux S."/>
            <person name="Paez-Espino D."/>
            <person name="Jungbluth S."/>
            <person name="Walsh D.A."/>
            <person name="Denef V.J."/>
            <person name="McMahon K.D."/>
            <person name="Konstantinidis K.T."/>
            <person name="Eloe-Fadrosh E.A."/>
            <person name="Kyrpides N.C."/>
            <person name="Woyke T."/>
        </authorList>
    </citation>
    <scope>NUCLEOTIDE SEQUENCE</scope>
    <source>
        <strain evidence="1">GVMAG-M-3300023184-168</strain>
    </source>
</reference>
<evidence type="ECO:0008006" key="2">
    <source>
        <dbReference type="Google" id="ProtNLM"/>
    </source>
</evidence>
<dbReference type="InterPro" id="IPR029063">
    <property type="entry name" value="SAM-dependent_MTases_sf"/>
</dbReference>
<organism evidence="1">
    <name type="scientific">viral metagenome</name>
    <dbReference type="NCBI Taxonomy" id="1070528"/>
    <lineage>
        <taxon>unclassified sequences</taxon>
        <taxon>metagenomes</taxon>
        <taxon>organismal metagenomes</taxon>
    </lineage>
</organism>
<dbReference type="EMBL" id="MN740010">
    <property type="protein sequence ID" value="QHT83523.1"/>
    <property type="molecule type" value="Genomic_DNA"/>
</dbReference>
<dbReference type="SUPFAM" id="SSF53335">
    <property type="entry name" value="S-adenosyl-L-methionine-dependent methyltransferases"/>
    <property type="match status" value="1"/>
</dbReference>